<keyword evidence="2" id="KW-1185">Reference proteome</keyword>
<accession>A0ABT3GFE4</accession>
<dbReference type="Proteomes" id="UP001320876">
    <property type="component" value="Unassembled WGS sequence"/>
</dbReference>
<sequence>MIVVCDASPLIFLAKLGRLELIRLLPTDRVVVLQCVKDEVLGERASFRERVALTSFLASVETASFSECGLGSKTLSASDRTTLTYAVKHRADLLLADERLLRRIAKEEGIPTIGTLGLLMLAVEKGALSAVEARADLDRAVASHGFRISAELYREVIAALGI</sequence>
<reference evidence="1 2" key="1">
    <citation type="submission" date="2022-10" db="EMBL/GenBank/DDBJ databases">
        <title>Luteolibacter arcticus strain CCTCC AB 2014275, whole genome shotgun sequencing project.</title>
        <authorList>
            <person name="Zhao G."/>
            <person name="Shen L."/>
        </authorList>
    </citation>
    <scope>NUCLEOTIDE SEQUENCE [LARGE SCALE GENOMIC DNA]</scope>
    <source>
        <strain evidence="1 2">CCTCC AB 2014275</strain>
    </source>
</reference>
<dbReference type="InterPro" id="IPR029060">
    <property type="entry name" value="PIN-like_dom_sf"/>
</dbReference>
<comment type="caution">
    <text evidence="1">The sequence shown here is derived from an EMBL/GenBank/DDBJ whole genome shotgun (WGS) entry which is preliminary data.</text>
</comment>
<dbReference type="PANTHER" id="PTHR39550">
    <property type="entry name" value="SLL0658 PROTEIN"/>
    <property type="match status" value="1"/>
</dbReference>
<dbReference type="Pfam" id="PF11848">
    <property type="entry name" value="DUF3368"/>
    <property type="match status" value="1"/>
</dbReference>
<evidence type="ECO:0000313" key="2">
    <source>
        <dbReference type="Proteomes" id="UP001320876"/>
    </source>
</evidence>
<gene>
    <name evidence="1" type="ORF">OKA05_06920</name>
</gene>
<dbReference type="SUPFAM" id="SSF88723">
    <property type="entry name" value="PIN domain-like"/>
    <property type="match status" value="1"/>
</dbReference>
<dbReference type="RefSeq" id="WP_264486388.1">
    <property type="nucleotide sequence ID" value="NZ_JAPDDT010000002.1"/>
</dbReference>
<organism evidence="1 2">
    <name type="scientific">Luteolibacter arcticus</name>
    <dbReference type="NCBI Taxonomy" id="1581411"/>
    <lineage>
        <taxon>Bacteria</taxon>
        <taxon>Pseudomonadati</taxon>
        <taxon>Verrucomicrobiota</taxon>
        <taxon>Verrucomicrobiia</taxon>
        <taxon>Verrucomicrobiales</taxon>
        <taxon>Verrucomicrobiaceae</taxon>
        <taxon>Luteolibacter</taxon>
    </lineage>
</organism>
<dbReference type="PANTHER" id="PTHR39550:SF1">
    <property type="entry name" value="SLL0658 PROTEIN"/>
    <property type="match status" value="1"/>
</dbReference>
<name>A0ABT3GFE4_9BACT</name>
<evidence type="ECO:0000313" key="1">
    <source>
        <dbReference type="EMBL" id="MCW1922279.1"/>
    </source>
</evidence>
<dbReference type="InterPro" id="IPR021799">
    <property type="entry name" value="PIN-like_prokaryotic"/>
</dbReference>
<proteinExistence type="predicted"/>
<dbReference type="EMBL" id="JAPDDT010000002">
    <property type="protein sequence ID" value="MCW1922279.1"/>
    <property type="molecule type" value="Genomic_DNA"/>
</dbReference>
<protein>
    <submittedName>
        <fullName evidence="1">DUF3368 domain-containing protein</fullName>
    </submittedName>
</protein>